<dbReference type="AlphaFoldDB" id="A0AAV5ASY4"/>
<keyword evidence="6" id="KW-0675">Receptor</keyword>
<gene>
    <name evidence="6" type="ORF">RCZ15_06040</name>
    <name evidence="7" type="ORF">RCZ16_10110</name>
</gene>
<dbReference type="EMBL" id="BQKA01000012">
    <property type="protein sequence ID" value="GJM49629.1"/>
    <property type="molecule type" value="Genomic_DNA"/>
</dbReference>
<dbReference type="SUPFAM" id="SSF56935">
    <property type="entry name" value="Porins"/>
    <property type="match status" value="1"/>
</dbReference>
<dbReference type="Pfam" id="PF00593">
    <property type="entry name" value="TonB_dep_Rec_b-barrel"/>
    <property type="match status" value="1"/>
</dbReference>
<feature type="signal peptide" evidence="4">
    <location>
        <begin position="1"/>
        <end position="19"/>
    </location>
</feature>
<keyword evidence="4" id="KW-0732">Signal</keyword>
<evidence type="ECO:0000256" key="4">
    <source>
        <dbReference type="SAM" id="SignalP"/>
    </source>
</evidence>
<sequence length="909" mass="103599">MKKIFLTFFVVLSGWISSAQQFFVQGSVTDGIKPLPNVSLQMENSFQEILTDASGNFSMELPQGTHILNISLSGYISQRMILKVTENLTLPTIVLQLDSIQELNTNVISLSESELEDDEGSADMVSGLLQSSRDVYFQRASFDFGQVFFRPRGYDSREANVLINGVPMAKIETGRANWSNWGGLNDMTRNQINTIGVQASEYDFGGIFGSNYISIRPSENREGLRFSATASNRTYTGRVMATYNSGLRNNKWAYSLSGSRRWANNGGYIDGMLYNAYAFAAAIEYRVNSHSAFNFAGIYSYNNRGKSAPLTQEVIALGGRYYNPNWGTQHGDVRNSKMKRIAEPIFILSHNYKKNDTKINTNIGYQFGQIGDTRIQYAKAQNPDPTYYTNMPSHYYNMNNPNDPSRHDPYALDKTYQQIQYFRNNSQLNWDKLYKANHNINGESIYVLGEDVIDTKTLTGNILSSTKINSNIWLNAGATYQNIQTDNYQQINDLLGGKYFLNKSYYTGQWYNTTDEQLVEGDKYQYHYKAQIQKANAFGQLRFKYGRADFYIAGRYDYTGYERDGQFENNKTYTDSKGKSGVKYFNSVSTKAGLTYSITGRHILQFNAGYFEVPQALNAIFMNIRNSNSVIPFDIKAETQTTADASYIIRMPYFKSRITGYVTKYQDVTDKNFFFVQARVGEESGGFLSETVTDIDKLHYGVEWGTEFQILPTLKATAVATWNKYYYTNNPTVIHSSDERLIGKPYISYMKNYRVAGTPQQAYSVGLEYRNPRYWWVGATANWFNDNYIDIAPFLRTTNIYLDPTTGSQFSNIDQEKVKEFLTQENLGSLFLVNLTAGKSWRIKGKYVSVFASVNNLLNKQFKTGGFEQARRGNYQAMVYERANGYPTFGNKYFVGYGTTYYVNMAVSF</sequence>
<dbReference type="RefSeq" id="WP_264846098.1">
    <property type="nucleotide sequence ID" value="NZ_BPMA01000018.1"/>
</dbReference>
<dbReference type="InterPro" id="IPR008969">
    <property type="entry name" value="CarboxyPept-like_regulatory"/>
</dbReference>
<evidence type="ECO:0000256" key="1">
    <source>
        <dbReference type="ARBA" id="ARBA00004442"/>
    </source>
</evidence>
<proteinExistence type="predicted"/>
<evidence type="ECO:0000259" key="5">
    <source>
        <dbReference type="Pfam" id="PF00593"/>
    </source>
</evidence>
<name>A0AAV5ASY4_9FLAO</name>
<protein>
    <submittedName>
        <fullName evidence="6">TonB-dependent receptor</fullName>
    </submittedName>
</protein>
<feature type="chain" id="PRO_5043932604" evidence="4">
    <location>
        <begin position="20"/>
        <end position="909"/>
    </location>
</feature>
<dbReference type="Gene3D" id="2.60.40.1120">
    <property type="entry name" value="Carboxypeptidase-like, regulatory domain"/>
    <property type="match status" value="1"/>
</dbReference>
<dbReference type="Gene3D" id="2.40.170.20">
    <property type="entry name" value="TonB-dependent receptor, beta-barrel domain"/>
    <property type="match status" value="1"/>
</dbReference>
<evidence type="ECO:0000313" key="7">
    <source>
        <dbReference type="EMBL" id="GJM52694.1"/>
    </source>
</evidence>
<dbReference type="EMBL" id="BQKB01000018">
    <property type="protein sequence ID" value="GJM52694.1"/>
    <property type="molecule type" value="Genomic_DNA"/>
</dbReference>
<dbReference type="Pfam" id="PF13715">
    <property type="entry name" value="CarbopepD_reg_2"/>
    <property type="match status" value="1"/>
</dbReference>
<dbReference type="GO" id="GO:0009279">
    <property type="term" value="C:cell outer membrane"/>
    <property type="evidence" value="ECO:0007669"/>
    <property type="project" value="UniProtKB-SubCell"/>
</dbReference>
<comment type="subcellular location">
    <subcellularLocation>
        <location evidence="1">Cell outer membrane</location>
    </subcellularLocation>
</comment>
<comment type="caution">
    <text evidence="6">The sequence shown here is derived from an EMBL/GenBank/DDBJ whole genome shotgun (WGS) entry which is preliminary data.</text>
</comment>
<dbReference type="Proteomes" id="UP001208692">
    <property type="component" value="Unassembled WGS sequence"/>
</dbReference>
<feature type="domain" description="TonB-dependent receptor-like beta-barrel" evidence="5">
    <location>
        <begin position="373"/>
        <end position="857"/>
    </location>
</feature>
<keyword evidence="9" id="KW-1185">Reference proteome</keyword>
<evidence type="ECO:0000256" key="2">
    <source>
        <dbReference type="ARBA" id="ARBA00023136"/>
    </source>
</evidence>
<reference evidence="6 9" key="1">
    <citation type="submission" date="2021-11" db="EMBL/GenBank/DDBJ databases">
        <title>Draft genome sequence of Capnocytophaga sp. strain KC07075 isolated from cat oral cavity.</title>
        <authorList>
            <person name="Suzuki M."/>
            <person name="Imaoka K."/>
            <person name="Kimura M."/>
            <person name="Morikawa S."/>
            <person name="Maeda K."/>
        </authorList>
    </citation>
    <scope>NUCLEOTIDE SEQUENCE</scope>
    <source>
        <strain evidence="6">KC07075</strain>
        <strain evidence="7 9">KC07079</strain>
    </source>
</reference>
<accession>A0AAV5ASY4</accession>
<evidence type="ECO:0000313" key="8">
    <source>
        <dbReference type="Proteomes" id="UP001207736"/>
    </source>
</evidence>
<dbReference type="Proteomes" id="UP001207736">
    <property type="component" value="Unassembled WGS sequence"/>
</dbReference>
<evidence type="ECO:0000256" key="3">
    <source>
        <dbReference type="ARBA" id="ARBA00023237"/>
    </source>
</evidence>
<organism evidence="6 8">
    <name type="scientific">Capnocytophaga catalasegens</name>
    <dbReference type="NCBI Taxonomy" id="1004260"/>
    <lineage>
        <taxon>Bacteria</taxon>
        <taxon>Pseudomonadati</taxon>
        <taxon>Bacteroidota</taxon>
        <taxon>Flavobacteriia</taxon>
        <taxon>Flavobacteriales</taxon>
        <taxon>Flavobacteriaceae</taxon>
        <taxon>Capnocytophaga</taxon>
    </lineage>
</organism>
<evidence type="ECO:0000313" key="6">
    <source>
        <dbReference type="EMBL" id="GJM49629.1"/>
    </source>
</evidence>
<dbReference type="InterPro" id="IPR000531">
    <property type="entry name" value="Beta-barrel_TonB"/>
</dbReference>
<dbReference type="SUPFAM" id="SSF49464">
    <property type="entry name" value="Carboxypeptidase regulatory domain-like"/>
    <property type="match status" value="1"/>
</dbReference>
<evidence type="ECO:0000313" key="9">
    <source>
        <dbReference type="Proteomes" id="UP001208692"/>
    </source>
</evidence>
<keyword evidence="3" id="KW-0998">Cell outer membrane</keyword>
<dbReference type="InterPro" id="IPR036942">
    <property type="entry name" value="Beta-barrel_TonB_sf"/>
</dbReference>
<keyword evidence="2" id="KW-0472">Membrane</keyword>